<dbReference type="Pfam" id="PF02894">
    <property type="entry name" value="GFO_IDH_MocA_C"/>
    <property type="match status" value="1"/>
</dbReference>
<dbReference type="InterPro" id="IPR036291">
    <property type="entry name" value="NAD(P)-bd_dom_sf"/>
</dbReference>
<feature type="domain" description="Gfo/Idh/MocA-like oxidoreductase C-terminal" evidence="2">
    <location>
        <begin position="156"/>
        <end position="346"/>
    </location>
</feature>
<reference evidence="3" key="2">
    <citation type="submission" date="2023-06" db="EMBL/GenBank/DDBJ databases">
        <authorList>
            <consortium name="Lawrence Berkeley National Laboratory"/>
            <person name="Haridas S."/>
            <person name="Hensen N."/>
            <person name="Bonometti L."/>
            <person name="Westerberg I."/>
            <person name="Brannstrom I.O."/>
            <person name="Guillou S."/>
            <person name="Cros-Aarteil S."/>
            <person name="Calhoun S."/>
            <person name="Kuo A."/>
            <person name="Mondo S."/>
            <person name="Pangilinan J."/>
            <person name="Riley R."/>
            <person name="Labutti K."/>
            <person name="Andreopoulos B."/>
            <person name="Lipzen A."/>
            <person name="Chen C."/>
            <person name="Yanf M."/>
            <person name="Daum C."/>
            <person name="Ng V."/>
            <person name="Clum A."/>
            <person name="Steindorff A."/>
            <person name="Ohm R."/>
            <person name="Martin F."/>
            <person name="Silar P."/>
            <person name="Natvig D."/>
            <person name="Lalanne C."/>
            <person name="Gautier V."/>
            <person name="Ament-Velasquez S.L."/>
            <person name="Kruys A."/>
            <person name="Hutchinson M.I."/>
            <person name="Powell A.J."/>
            <person name="Barry K."/>
            <person name="Miller A.N."/>
            <person name="Grigoriev I.V."/>
            <person name="Debuchy R."/>
            <person name="Gladieux P."/>
            <person name="Thoren M.H."/>
            <person name="Johannesson H."/>
        </authorList>
    </citation>
    <scope>NUCLEOTIDE SEQUENCE</scope>
    <source>
        <strain evidence="3">SMH4131-1</strain>
    </source>
</reference>
<dbReference type="GO" id="GO:0000166">
    <property type="term" value="F:nucleotide binding"/>
    <property type="evidence" value="ECO:0007669"/>
    <property type="project" value="InterPro"/>
</dbReference>
<dbReference type="GO" id="GO:0006740">
    <property type="term" value="P:NADPH regeneration"/>
    <property type="evidence" value="ECO:0007669"/>
    <property type="project" value="TreeGrafter"/>
</dbReference>
<evidence type="ECO:0000313" key="4">
    <source>
        <dbReference type="Proteomes" id="UP001286456"/>
    </source>
</evidence>
<accession>A0AAE0IX59</accession>
<dbReference type="InterPro" id="IPR004104">
    <property type="entry name" value="Gfo/Idh/MocA-like_OxRdtase_C"/>
</dbReference>
<proteinExistence type="predicted"/>
<dbReference type="AlphaFoldDB" id="A0AAE0IX59"/>
<organism evidence="3 4">
    <name type="scientific">Cercophora scortea</name>
    <dbReference type="NCBI Taxonomy" id="314031"/>
    <lineage>
        <taxon>Eukaryota</taxon>
        <taxon>Fungi</taxon>
        <taxon>Dikarya</taxon>
        <taxon>Ascomycota</taxon>
        <taxon>Pezizomycotina</taxon>
        <taxon>Sordariomycetes</taxon>
        <taxon>Sordariomycetidae</taxon>
        <taxon>Sordariales</taxon>
        <taxon>Lasiosphaeriaceae</taxon>
        <taxon>Cercophora</taxon>
    </lineage>
</organism>
<dbReference type="Proteomes" id="UP001286456">
    <property type="component" value="Unassembled WGS sequence"/>
</dbReference>
<feature type="domain" description="Gfo/Idh/MocA-like oxidoreductase N-terminal" evidence="1">
    <location>
        <begin position="4"/>
        <end position="120"/>
    </location>
</feature>
<sequence>MTGIALLGAGIFAREEHLPAIEASPAFTLKAVYSRSQKSAEALAAAAANASAVGIYFDSPSVPGKSLDDLLARADVAAVIIALPILTQPAVVQKALAAGKHVLSEKPVAGDLNSANQLLAWYSNLGSAAPIWAVAENFRFVTSLNYAAEQVKKIGGSVTTFRLQMNSFVEPDNKYFNTEWRKTPSYQGGFLLDGGVHFVAGLRLLLAAAGQQITQLVGFSALLEERLLPVDTIHAVALTQDGKSGSIGISFGTEFKSGLEVEIVTTKGAVTWNPRGVKAVTKGADGKKVEEEKVFGYDSGVKGEVVAFGQAIEAGKPDPRQTPLEALRDLEILQGLLESGAGGAVVQKIAA</sequence>
<reference evidence="3" key="1">
    <citation type="journal article" date="2023" name="Mol. Phylogenet. Evol.">
        <title>Genome-scale phylogeny and comparative genomics of the fungal order Sordariales.</title>
        <authorList>
            <person name="Hensen N."/>
            <person name="Bonometti L."/>
            <person name="Westerberg I."/>
            <person name="Brannstrom I.O."/>
            <person name="Guillou S."/>
            <person name="Cros-Aarteil S."/>
            <person name="Calhoun S."/>
            <person name="Haridas S."/>
            <person name="Kuo A."/>
            <person name="Mondo S."/>
            <person name="Pangilinan J."/>
            <person name="Riley R."/>
            <person name="LaButti K."/>
            <person name="Andreopoulos B."/>
            <person name="Lipzen A."/>
            <person name="Chen C."/>
            <person name="Yan M."/>
            <person name="Daum C."/>
            <person name="Ng V."/>
            <person name="Clum A."/>
            <person name="Steindorff A."/>
            <person name="Ohm R.A."/>
            <person name="Martin F."/>
            <person name="Silar P."/>
            <person name="Natvig D.O."/>
            <person name="Lalanne C."/>
            <person name="Gautier V."/>
            <person name="Ament-Velasquez S.L."/>
            <person name="Kruys A."/>
            <person name="Hutchinson M.I."/>
            <person name="Powell A.J."/>
            <person name="Barry K."/>
            <person name="Miller A.N."/>
            <person name="Grigoriev I.V."/>
            <person name="Debuchy R."/>
            <person name="Gladieux P."/>
            <person name="Hiltunen Thoren M."/>
            <person name="Johannesson H."/>
        </authorList>
    </citation>
    <scope>NUCLEOTIDE SEQUENCE</scope>
    <source>
        <strain evidence="3">SMH4131-1</strain>
    </source>
</reference>
<dbReference type="InterPro" id="IPR000683">
    <property type="entry name" value="Gfo/Idh/MocA-like_OxRdtase_N"/>
</dbReference>
<comment type="caution">
    <text evidence="3">The sequence shown here is derived from an EMBL/GenBank/DDBJ whole genome shotgun (WGS) entry which is preliminary data.</text>
</comment>
<dbReference type="GO" id="GO:0005737">
    <property type="term" value="C:cytoplasm"/>
    <property type="evidence" value="ECO:0007669"/>
    <property type="project" value="TreeGrafter"/>
</dbReference>
<dbReference type="SUPFAM" id="SSF55347">
    <property type="entry name" value="Glyceraldehyde-3-phosphate dehydrogenase-like, C-terminal domain"/>
    <property type="match status" value="1"/>
</dbReference>
<protein>
    <submittedName>
        <fullName evidence="3">Oxidoreductase-like protein</fullName>
    </submittedName>
</protein>
<dbReference type="EMBL" id="JAUEPO010000002">
    <property type="protein sequence ID" value="KAK3332893.1"/>
    <property type="molecule type" value="Genomic_DNA"/>
</dbReference>
<dbReference type="PANTHER" id="PTHR42840">
    <property type="entry name" value="NAD(P)-BINDING ROSSMANN-FOLD SUPERFAMILY PROTEIN-RELATED"/>
    <property type="match status" value="1"/>
</dbReference>
<dbReference type="Gene3D" id="3.40.50.720">
    <property type="entry name" value="NAD(P)-binding Rossmann-like Domain"/>
    <property type="match status" value="1"/>
</dbReference>
<dbReference type="Pfam" id="PF01408">
    <property type="entry name" value="GFO_IDH_MocA"/>
    <property type="match status" value="1"/>
</dbReference>
<evidence type="ECO:0000313" key="3">
    <source>
        <dbReference type="EMBL" id="KAK3332893.1"/>
    </source>
</evidence>
<gene>
    <name evidence="3" type="ORF">B0T19DRAFT_398621</name>
</gene>
<name>A0AAE0IX59_9PEZI</name>
<evidence type="ECO:0000259" key="1">
    <source>
        <dbReference type="Pfam" id="PF01408"/>
    </source>
</evidence>
<evidence type="ECO:0000259" key="2">
    <source>
        <dbReference type="Pfam" id="PF02894"/>
    </source>
</evidence>
<dbReference type="PANTHER" id="PTHR42840:SF5">
    <property type="entry name" value="NAD(P)-BINDING ROSSMANN-FOLD SUPERFAMILY PROTEIN"/>
    <property type="match status" value="1"/>
</dbReference>
<dbReference type="GO" id="GO:0016491">
    <property type="term" value="F:oxidoreductase activity"/>
    <property type="evidence" value="ECO:0007669"/>
    <property type="project" value="TreeGrafter"/>
</dbReference>
<dbReference type="Gene3D" id="3.30.360.10">
    <property type="entry name" value="Dihydrodipicolinate Reductase, domain 2"/>
    <property type="match status" value="1"/>
</dbReference>
<keyword evidence="4" id="KW-1185">Reference proteome</keyword>
<dbReference type="SUPFAM" id="SSF51735">
    <property type="entry name" value="NAD(P)-binding Rossmann-fold domains"/>
    <property type="match status" value="1"/>
</dbReference>